<organism evidence="8 9">
    <name type="scientific">[Clostridium] ultunense Esp</name>
    <dbReference type="NCBI Taxonomy" id="1288971"/>
    <lineage>
        <taxon>Bacteria</taxon>
        <taxon>Bacillati</taxon>
        <taxon>Bacillota</taxon>
        <taxon>Tissierellia</taxon>
        <taxon>Tissierellales</taxon>
        <taxon>Tepidimicrobiaceae</taxon>
        <taxon>Schnuerera</taxon>
    </lineage>
</organism>
<evidence type="ECO:0000313" key="9">
    <source>
        <dbReference type="Proteomes" id="UP000245423"/>
    </source>
</evidence>
<comment type="similarity">
    <text evidence="1">Belongs to the FlgM family.</text>
</comment>
<dbReference type="GO" id="GO:0045892">
    <property type="term" value="P:negative regulation of DNA-templated transcription"/>
    <property type="evidence" value="ECO:0007669"/>
    <property type="project" value="InterPro"/>
</dbReference>
<dbReference type="GO" id="GO:0044781">
    <property type="term" value="P:bacterial-type flagellum organization"/>
    <property type="evidence" value="ECO:0007669"/>
    <property type="project" value="UniProtKB-KW"/>
</dbReference>
<dbReference type="Proteomes" id="UP000245423">
    <property type="component" value="Chromosome 1"/>
</dbReference>
<dbReference type="EMBL" id="LT669839">
    <property type="protein sequence ID" value="SHD76633.1"/>
    <property type="molecule type" value="Genomic_DNA"/>
</dbReference>
<evidence type="ECO:0000256" key="1">
    <source>
        <dbReference type="ARBA" id="ARBA00005322"/>
    </source>
</evidence>
<keyword evidence="5" id="KW-0805">Transcription regulation</keyword>
<dbReference type="Pfam" id="PF04316">
    <property type="entry name" value="FlgM"/>
    <property type="match status" value="1"/>
</dbReference>
<dbReference type="SUPFAM" id="SSF101498">
    <property type="entry name" value="Anti-sigma factor FlgM"/>
    <property type="match status" value="1"/>
</dbReference>
<proteinExistence type="inferred from homology"/>
<keyword evidence="9" id="KW-1185">Reference proteome</keyword>
<accession>M1Z979</accession>
<dbReference type="NCBIfam" id="TIGR03824">
    <property type="entry name" value="FlgM_jcvi"/>
    <property type="match status" value="1"/>
</dbReference>
<sequence length="96" mass="11338">MYFMKINKTDKVLQIYKDMGNNKIKPNRNTFGKDELEVSERAIDYQFAINKLKEVPDIRMDKVGRIKEEIRSGTYNVEGKKIAEKIYESANFDRKV</sequence>
<evidence type="ECO:0000256" key="6">
    <source>
        <dbReference type="ARBA" id="ARBA00023163"/>
    </source>
</evidence>
<dbReference type="InterPro" id="IPR031316">
    <property type="entry name" value="FlgM_C"/>
</dbReference>
<dbReference type="InterPro" id="IPR007412">
    <property type="entry name" value="FlgM"/>
</dbReference>
<gene>
    <name evidence="8" type="ORF">CUESP1_1260</name>
</gene>
<keyword evidence="4" id="KW-1005">Bacterial flagellum biogenesis</keyword>
<dbReference type="AlphaFoldDB" id="M1Z979"/>
<evidence type="ECO:0000259" key="7">
    <source>
        <dbReference type="Pfam" id="PF04316"/>
    </source>
</evidence>
<evidence type="ECO:0000256" key="3">
    <source>
        <dbReference type="ARBA" id="ARBA00022491"/>
    </source>
</evidence>
<name>M1Z979_9FIRM</name>
<dbReference type="InterPro" id="IPR035890">
    <property type="entry name" value="Anti-sigma-28_factor_FlgM_sf"/>
</dbReference>
<protein>
    <recommendedName>
        <fullName evidence="2">Negative regulator of flagellin synthesis</fullName>
    </recommendedName>
</protein>
<evidence type="ECO:0000256" key="5">
    <source>
        <dbReference type="ARBA" id="ARBA00023015"/>
    </source>
</evidence>
<feature type="domain" description="Anti-sigma-28 factor FlgM C-terminal" evidence="7">
    <location>
        <begin position="34"/>
        <end position="87"/>
    </location>
</feature>
<keyword evidence="3" id="KW-0678">Repressor</keyword>
<dbReference type="HOGENOM" id="CLU_169011_3_3_9"/>
<evidence type="ECO:0000313" key="8">
    <source>
        <dbReference type="EMBL" id="SHD76633.1"/>
    </source>
</evidence>
<evidence type="ECO:0000256" key="4">
    <source>
        <dbReference type="ARBA" id="ARBA00022795"/>
    </source>
</evidence>
<reference evidence="8 9" key="1">
    <citation type="submission" date="2016-11" db="EMBL/GenBank/DDBJ databases">
        <authorList>
            <person name="Manzoor S."/>
        </authorList>
    </citation>
    <scope>NUCLEOTIDE SEQUENCE [LARGE SCALE GENOMIC DNA]</scope>
    <source>
        <strain evidence="8">Clostridium ultunense strain Esp</strain>
    </source>
</reference>
<keyword evidence="6" id="KW-0804">Transcription</keyword>
<evidence type="ECO:0000256" key="2">
    <source>
        <dbReference type="ARBA" id="ARBA00017823"/>
    </source>
</evidence>